<protein>
    <recommendedName>
        <fullName evidence="7">Gnk2-homologous domain-containing protein</fullName>
    </recommendedName>
</protein>
<dbReference type="PROSITE" id="PS51473">
    <property type="entry name" value="GNK2"/>
    <property type="match status" value="2"/>
</dbReference>
<dbReference type="Proteomes" id="UP000243459">
    <property type="component" value="Unassembled WGS sequence"/>
</dbReference>
<dbReference type="AlphaFoldDB" id="A0A1R3L6D9"/>
<comment type="similarity">
    <text evidence="5">Belongs to the cysteine-rich repeat secretory protein family.</text>
</comment>
<keyword evidence="2" id="KW-0964">Secreted</keyword>
<dbReference type="EMBL" id="KV863697">
    <property type="protein sequence ID" value="ONK55179.1"/>
    <property type="molecule type" value="Genomic_DNA"/>
</dbReference>
<dbReference type="CDD" id="cd23509">
    <property type="entry name" value="Gnk2-like"/>
    <property type="match status" value="2"/>
</dbReference>
<organism evidence="8 9">
    <name type="scientific">Asparagus officinalis</name>
    <name type="common">Garden asparagus</name>
    <dbReference type="NCBI Taxonomy" id="4686"/>
    <lineage>
        <taxon>Eukaryota</taxon>
        <taxon>Viridiplantae</taxon>
        <taxon>Streptophyta</taxon>
        <taxon>Embryophyta</taxon>
        <taxon>Tracheophyta</taxon>
        <taxon>Spermatophyta</taxon>
        <taxon>Magnoliopsida</taxon>
        <taxon>Liliopsida</taxon>
        <taxon>Asparagales</taxon>
        <taxon>Asparagaceae</taxon>
        <taxon>Asparagoideae</taxon>
        <taxon>Asparagus</taxon>
    </lineage>
</organism>
<evidence type="ECO:0000313" key="8">
    <source>
        <dbReference type="EMBL" id="ONK55179.1"/>
    </source>
</evidence>
<name>A0A1R3L6D9_ASPOF</name>
<evidence type="ECO:0000256" key="1">
    <source>
        <dbReference type="ARBA" id="ARBA00004613"/>
    </source>
</evidence>
<dbReference type="GO" id="GO:0005576">
    <property type="term" value="C:extracellular region"/>
    <property type="evidence" value="ECO:0007669"/>
    <property type="project" value="UniProtKB-SubCell"/>
</dbReference>
<keyword evidence="9" id="KW-1185">Reference proteome</keyword>
<evidence type="ECO:0000256" key="4">
    <source>
        <dbReference type="ARBA" id="ARBA00022737"/>
    </source>
</evidence>
<comment type="subcellular location">
    <subcellularLocation>
        <location evidence="1">Secreted</location>
    </subcellularLocation>
</comment>
<feature type="domain" description="Gnk2-homologous" evidence="7">
    <location>
        <begin position="64"/>
        <end position="169"/>
    </location>
</feature>
<dbReference type="PANTHER" id="PTHR32411">
    <property type="entry name" value="CYSTEINE-RICH REPEAT SECRETORY PROTEIN 38-RELATED"/>
    <property type="match status" value="1"/>
</dbReference>
<evidence type="ECO:0000313" key="9">
    <source>
        <dbReference type="Proteomes" id="UP000243459"/>
    </source>
</evidence>
<proteinExistence type="inferred from homology"/>
<dbReference type="Gene3D" id="3.30.430.20">
    <property type="entry name" value="Gnk2 domain, C-X8-C-X2-C motif"/>
    <property type="match status" value="2"/>
</dbReference>
<dbReference type="InterPro" id="IPR038408">
    <property type="entry name" value="GNK2_sf"/>
</dbReference>
<dbReference type="InterPro" id="IPR002902">
    <property type="entry name" value="GNK2"/>
</dbReference>
<dbReference type="InterPro" id="IPR050581">
    <property type="entry name" value="CRR_secretory_protein"/>
</dbReference>
<accession>A0A1R3L6D9</accession>
<evidence type="ECO:0000256" key="3">
    <source>
        <dbReference type="ARBA" id="ARBA00022729"/>
    </source>
</evidence>
<evidence type="ECO:0000259" key="7">
    <source>
        <dbReference type="PROSITE" id="PS51473"/>
    </source>
</evidence>
<evidence type="ECO:0000256" key="6">
    <source>
        <dbReference type="SAM" id="MobiDB-lite"/>
    </source>
</evidence>
<evidence type="ECO:0000256" key="2">
    <source>
        <dbReference type="ARBA" id="ARBA00022525"/>
    </source>
</evidence>
<sequence>MPKSHDVVPNLLLPKDGVDEPNEVDDPAKVGPVIVNDGEVEVPKREAVIWYDSCELRYSDFNFFGIPDTAGFSMSNPNQKTSSREPFAVVADLVKAAPLNKPLMFASKALVNDDDNIYALAQCTVDLGVDGCRECLTTILADIKNCCTQWRGWRYLATSCWVRYESTPFLKNLNGTPTEITQYSCSDSTFPSNSLAIVESNLNNLLQILTTNAQTSGFYNTTVGENPDQLYGLALCRGDLTPPSNDCNTCLANARGTIIGDCPNNTQGIKWALIPPGNPEHSAEDA</sequence>
<gene>
    <name evidence="8" type="ORF">A4U43_UnF6710</name>
</gene>
<evidence type="ECO:0000256" key="5">
    <source>
        <dbReference type="ARBA" id="ARBA00038515"/>
    </source>
</evidence>
<keyword evidence="3" id="KW-0732">Signal</keyword>
<reference evidence="9" key="1">
    <citation type="journal article" date="2017" name="Nat. Commun.">
        <title>The asparagus genome sheds light on the origin and evolution of a young Y chromosome.</title>
        <authorList>
            <person name="Harkess A."/>
            <person name="Zhou J."/>
            <person name="Xu C."/>
            <person name="Bowers J.E."/>
            <person name="Van der Hulst R."/>
            <person name="Ayyampalayam S."/>
            <person name="Mercati F."/>
            <person name="Riccardi P."/>
            <person name="McKain M.R."/>
            <person name="Kakrana A."/>
            <person name="Tang H."/>
            <person name="Ray J."/>
            <person name="Groenendijk J."/>
            <person name="Arikit S."/>
            <person name="Mathioni S.M."/>
            <person name="Nakano M."/>
            <person name="Shan H."/>
            <person name="Telgmann-Rauber A."/>
            <person name="Kanno A."/>
            <person name="Yue Z."/>
            <person name="Chen H."/>
            <person name="Li W."/>
            <person name="Chen Y."/>
            <person name="Xu X."/>
            <person name="Zhang Y."/>
            <person name="Luo S."/>
            <person name="Chen H."/>
            <person name="Gao J."/>
            <person name="Mao Z."/>
            <person name="Pires J.C."/>
            <person name="Luo M."/>
            <person name="Kudrna D."/>
            <person name="Wing R.A."/>
            <person name="Meyers B.C."/>
            <person name="Yi K."/>
            <person name="Kong H."/>
            <person name="Lavrijsen P."/>
            <person name="Sunseri F."/>
            <person name="Falavigna A."/>
            <person name="Ye Y."/>
            <person name="Leebens-Mack J.H."/>
            <person name="Chen G."/>
        </authorList>
    </citation>
    <scope>NUCLEOTIDE SEQUENCE [LARGE SCALE GENOMIC DNA]</scope>
    <source>
        <strain evidence="9">cv. DH0086</strain>
    </source>
</reference>
<keyword evidence="4" id="KW-0677">Repeat</keyword>
<feature type="domain" description="Gnk2-homologous" evidence="7">
    <location>
        <begin position="178"/>
        <end position="286"/>
    </location>
</feature>
<dbReference type="Pfam" id="PF01657">
    <property type="entry name" value="Stress-antifung"/>
    <property type="match status" value="2"/>
</dbReference>
<feature type="region of interest" description="Disordered" evidence="6">
    <location>
        <begin position="1"/>
        <end position="29"/>
    </location>
</feature>
<dbReference type="PANTHER" id="PTHR32411:SF43">
    <property type="entry name" value="CYSTEINE-RICH REPEAT SECRETORY PROTEIN 38"/>
    <property type="match status" value="1"/>
</dbReference>
<dbReference type="Gramene" id="ONK55179">
    <property type="protein sequence ID" value="ONK55179"/>
    <property type="gene ID" value="A4U43_UnF6710"/>
</dbReference>